<dbReference type="Proteomes" id="UP000298860">
    <property type="component" value="Unassembled WGS sequence"/>
</dbReference>
<feature type="compositionally biased region" description="Low complexity" evidence="1">
    <location>
        <begin position="152"/>
        <end position="161"/>
    </location>
</feature>
<dbReference type="RefSeq" id="WP_137815197.1">
    <property type="nucleotide sequence ID" value="NZ_BJFL01000021.1"/>
</dbReference>
<feature type="region of interest" description="Disordered" evidence="1">
    <location>
        <begin position="128"/>
        <end position="163"/>
    </location>
</feature>
<evidence type="ECO:0008006" key="4">
    <source>
        <dbReference type="Google" id="ProtNLM"/>
    </source>
</evidence>
<dbReference type="Pfam" id="PF11209">
    <property type="entry name" value="LmeA"/>
    <property type="match status" value="1"/>
</dbReference>
<gene>
    <name evidence="2" type="ORF">GTS_38030</name>
</gene>
<dbReference type="AlphaFoldDB" id="A0A4D4JAY3"/>
<organism evidence="2 3">
    <name type="scientific">Gandjariella thermophila</name>
    <dbReference type="NCBI Taxonomy" id="1931992"/>
    <lineage>
        <taxon>Bacteria</taxon>
        <taxon>Bacillati</taxon>
        <taxon>Actinomycetota</taxon>
        <taxon>Actinomycetes</taxon>
        <taxon>Pseudonocardiales</taxon>
        <taxon>Pseudonocardiaceae</taxon>
        <taxon>Gandjariella</taxon>
    </lineage>
</organism>
<accession>A0A4D4JAY3</accession>
<reference evidence="3" key="1">
    <citation type="submission" date="2019-04" db="EMBL/GenBank/DDBJ databases">
        <title>Draft genome sequence of Pseudonocardiaceae bacterium SL3-2-4.</title>
        <authorList>
            <person name="Ningsih F."/>
            <person name="Yokota A."/>
            <person name="Sakai Y."/>
            <person name="Nanatani K."/>
            <person name="Yabe S."/>
            <person name="Oetari A."/>
            <person name="Sjamsuridzal W."/>
        </authorList>
    </citation>
    <scope>NUCLEOTIDE SEQUENCE [LARGE SCALE GENOMIC DNA]</scope>
    <source>
        <strain evidence="3">SL3-2-4</strain>
    </source>
</reference>
<evidence type="ECO:0000256" key="1">
    <source>
        <dbReference type="SAM" id="MobiDB-lite"/>
    </source>
</evidence>
<sequence>MKKLVISVLVLVALLVGADFGLAAFAEYQVSKQMRAKLALSEDPDVRINGFPFLAQALAGDYRDITVKANGVPLGDKLHDVGLVADLYHVRLSLSDALGGQANTATVDDVEGSLRFKASDIGRLLGIPDLTIEPDPQEDQGSGDARGGQSGQSGSQDATQAPVKLTGSTDIAGQQIQVTAHAVLALVGGQLQISARRVELGNSALGSLRVPDVVQQSVARMFTFRLDPGTLPFAAKPTKVHVENAALVIEGTAKNVTFNGRALGK</sequence>
<evidence type="ECO:0000313" key="3">
    <source>
        <dbReference type="Proteomes" id="UP000298860"/>
    </source>
</evidence>
<protein>
    <recommendedName>
        <fullName evidence="4">DUF2993 domain-containing protein</fullName>
    </recommendedName>
</protein>
<dbReference type="EMBL" id="BJFL01000021">
    <property type="protein sequence ID" value="GDY32170.1"/>
    <property type="molecule type" value="Genomic_DNA"/>
</dbReference>
<dbReference type="InterPro" id="IPR021373">
    <property type="entry name" value="DUF2993"/>
</dbReference>
<comment type="caution">
    <text evidence="2">The sequence shown here is derived from an EMBL/GenBank/DDBJ whole genome shotgun (WGS) entry which is preliminary data.</text>
</comment>
<proteinExistence type="predicted"/>
<keyword evidence="3" id="KW-1185">Reference proteome</keyword>
<evidence type="ECO:0000313" key="2">
    <source>
        <dbReference type="EMBL" id="GDY32170.1"/>
    </source>
</evidence>
<dbReference type="OrthoDB" id="3215846at2"/>
<name>A0A4D4JAY3_9PSEU</name>